<dbReference type="Proteomes" id="UP000281738">
    <property type="component" value="Unassembled WGS sequence"/>
</dbReference>
<dbReference type="RefSeq" id="WP_123391562.1">
    <property type="nucleotide sequence ID" value="NZ_RKHO01000001.1"/>
</dbReference>
<reference evidence="1 2" key="1">
    <citation type="submission" date="2018-11" db="EMBL/GenBank/DDBJ databases">
        <title>Sequencing the genomes of 1000 actinobacteria strains.</title>
        <authorList>
            <person name="Klenk H.-P."/>
        </authorList>
    </citation>
    <scope>NUCLEOTIDE SEQUENCE [LARGE SCALE GENOMIC DNA]</scope>
    <source>
        <strain evidence="1 2">DSM 12652</strain>
    </source>
</reference>
<comment type="caution">
    <text evidence="1">The sequence shown here is derived from an EMBL/GenBank/DDBJ whole genome shotgun (WGS) entry which is preliminary data.</text>
</comment>
<gene>
    <name evidence="1" type="ORF">EDD33_2827</name>
</gene>
<accession>A0A3N2CWU4</accession>
<protein>
    <submittedName>
        <fullName evidence="1">Uncharacterized protein</fullName>
    </submittedName>
</protein>
<name>A0A3N2CWU4_9ACTN</name>
<dbReference type="OrthoDB" id="3828966at2"/>
<dbReference type="AlphaFoldDB" id="A0A3N2CWU4"/>
<evidence type="ECO:0000313" key="2">
    <source>
        <dbReference type="Proteomes" id="UP000281738"/>
    </source>
</evidence>
<organism evidence="1 2">
    <name type="scientific">Nocardioides aurantiacus</name>
    <dbReference type="NCBI Taxonomy" id="86796"/>
    <lineage>
        <taxon>Bacteria</taxon>
        <taxon>Bacillati</taxon>
        <taxon>Actinomycetota</taxon>
        <taxon>Actinomycetes</taxon>
        <taxon>Propionibacteriales</taxon>
        <taxon>Nocardioidaceae</taxon>
        <taxon>Nocardioides</taxon>
    </lineage>
</organism>
<dbReference type="EMBL" id="RKHO01000001">
    <property type="protein sequence ID" value="ROR91946.1"/>
    <property type="molecule type" value="Genomic_DNA"/>
</dbReference>
<sequence length="152" mass="16212">MSDLPPDDDLRPEVRWATHVGPDFLALQLPPVPVDRDGAAHDAMKKLFGLRGFRAVVETDELDLQPANGCLLTRTGRTRAELLLRLGGQDASRIPLHGLDRAWLSRAVKGGQAAVLLVEAAVGPDGTVTREDLRRDVDAGVVLAALVPAGDA</sequence>
<keyword evidence="2" id="KW-1185">Reference proteome</keyword>
<proteinExistence type="predicted"/>
<evidence type="ECO:0000313" key="1">
    <source>
        <dbReference type="EMBL" id="ROR91946.1"/>
    </source>
</evidence>